<accession>A0ABM9M5J8</accession>
<evidence type="ECO:0000256" key="2">
    <source>
        <dbReference type="ARBA" id="ARBA00023125"/>
    </source>
</evidence>
<feature type="domain" description="HTH tetR-type" evidence="5">
    <location>
        <begin position="18"/>
        <end position="78"/>
    </location>
</feature>
<keyword evidence="3" id="KW-0804">Transcription</keyword>
<protein>
    <submittedName>
        <fullName evidence="6">Helix-turn-helix domain-containing protein</fullName>
    </submittedName>
</protein>
<evidence type="ECO:0000313" key="6">
    <source>
        <dbReference type="EMBL" id="CAJ1510452.1"/>
    </source>
</evidence>
<dbReference type="Proteomes" id="UP001190465">
    <property type="component" value="Chromosome"/>
</dbReference>
<dbReference type="PANTHER" id="PTHR30055:SF234">
    <property type="entry name" value="HTH-TYPE TRANSCRIPTIONAL REGULATOR BETI"/>
    <property type="match status" value="1"/>
</dbReference>
<dbReference type="Pfam" id="PF00440">
    <property type="entry name" value="TetR_N"/>
    <property type="match status" value="1"/>
</dbReference>
<dbReference type="PRINTS" id="PR00455">
    <property type="entry name" value="HTHTETR"/>
</dbReference>
<dbReference type="PANTHER" id="PTHR30055">
    <property type="entry name" value="HTH-TYPE TRANSCRIPTIONAL REGULATOR RUTR"/>
    <property type="match status" value="1"/>
</dbReference>
<evidence type="ECO:0000313" key="7">
    <source>
        <dbReference type="Proteomes" id="UP001190465"/>
    </source>
</evidence>
<organism evidence="6 7">
    <name type="scientific">[Mycobacterium] burgundiense</name>
    <dbReference type="NCBI Taxonomy" id="3064286"/>
    <lineage>
        <taxon>Bacteria</taxon>
        <taxon>Bacillati</taxon>
        <taxon>Actinomycetota</taxon>
        <taxon>Actinomycetes</taxon>
        <taxon>Mycobacteriales</taxon>
        <taxon>Mycobacteriaceae</taxon>
        <taxon>Mycolicibacterium</taxon>
    </lineage>
</organism>
<reference evidence="6 7" key="1">
    <citation type="submission" date="2023-08" db="EMBL/GenBank/DDBJ databases">
        <authorList>
            <person name="Folkvardsen B D."/>
            <person name="Norman A."/>
        </authorList>
    </citation>
    <scope>NUCLEOTIDE SEQUENCE [LARGE SCALE GENOMIC DNA]</scope>
    <source>
        <strain evidence="6 7">Mu0053</strain>
    </source>
</reference>
<dbReference type="SUPFAM" id="SSF46689">
    <property type="entry name" value="Homeodomain-like"/>
    <property type="match status" value="1"/>
</dbReference>
<dbReference type="RefSeq" id="WP_308479894.1">
    <property type="nucleotide sequence ID" value="NZ_OY726397.1"/>
</dbReference>
<evidence type="ECO:0000256" key="3">
    <source>
        <dbReference type="ARBA" id="ARBA00023163"/>
    </source>
</evidence>
<proteinExistence type="predicted"/>
<evidence type="ECO:0000256" key="4">
    <source>
        <dbReference type="PROSITE-ProRule" id="PRU00335"/>
    </source>
</evidence>
<gene>
    <name evidence="6" type="ORF">MU0053_004618</name>
</gene>
<dbReference type="Gene3D" id="1.10.357.10">
    <property type="entry name" value="Tetracycline Repressor, domain 2"/>
    <property type="match status" value="1"/>
</dbReference>
<dbReference type="InterPro" id="IPR009057">
    <property type="entry name" value="Homeodomain-like_sf"/>
</dbReference>
<keyword evidence="2 4" id="KW-0238">DNA-binding</keyword>
<dbReference type="InterPro" id="IPR001647">
    <property type="entry name" value="HTH_TetR"/>
</dbReference>
<keyword evidence="1" id="KW-0805">Transcription regulation</keyword>
<keyword evidence="7" id="KW-1185">Reference proteome</keyword>
<dbReference type="EMBL" id="OY726397">
    <property type="protein sequence ID" value="CAJ1510452.1"/>
    <property type="molecule type" value="Genomic_DNA"/>
</dbReference>
<evidence type="ECO:0000256" key="1">
    <source>
        <dbReference type="ARBA" id="ARBA00023015"/>
    </source>
</evidence>
<sequence length="198" mass="21340">MGQAAADAATADADHSRQDTRQRLIDVAVELFIRHSFAGTSLQMIADELGFTKAAIYHHFRTREQLLYAVVGPMLERLKTVIAEAEKLRGANARADYLLTGFAELAVENRVVAVLATDPAVAKMLRASEWDELIQRQMALLADVDPGPAGLVKATMVFAGVASASGPMSATLGRDELLGYLVDTGRRALGLRAPRPKP</sequence>
<dbReference type="InterPro" id="IPR050109">
    <property type="entry name" value="HTH-type_TetR-like_transc_reg"/>
</dbReference>
<feature type="DNA-binding region" description="H-T-H motif" evidence="4">
    <location>
        <begin position="41"/>
        <end position="60"/>
    </location>
</feature>
<name>A0ABM9M5J8_9MYCO</name>
<dbReference type="PROSITE" id="PS50977">
    <property type="entry name" value="HTH_TETR_2"/>
    <property type="match status" value="1"/>
</dbReference>
<evidence type="ECO:0000259" key="5">
    <source>
        <dbReference type="PROSITE" id="PS50977"/>
    </source>
</evidence>